<evidence type="ECO:0000256" key="4">
    <source>
        <dbReference type="PROSITE-ProRule" id="PRU00409"/>
    </source>
</evidence>
<dbReference type="PANTHER" id="PTHR43585:SF2">
    <property type="entry name" value="ATP-GRASP ENZYME FSQD"/>
    <property type="match status" value="1"/>
</dbReference>
<protein>
    <submittedName>
        <fullName evidence="6">Phosphoribosylglycinamide synthetase</fullName>
    </submittedName>
</protein>
<evidence type="ECO:0000313" key="7">
    <source>
        <dbReference type="Proteomes" id="UP000034785"/>
    </source>
</evidence>
<evidence type="ECO:0000313" key="6">
    <source>
        <dbReference type="EMBL" id="KKS69071.1"/>
    </source>
</evidence>
<dbReference type="Proteomes" id="UP000034785">
    <property type="component" value="Unassembled WGS sequence"/>
</dbReference>
<evidence type="ECO:0000256" key="2">
    <source>
        <dbReference type="ARBA" id="ARBA00022741"/>
    </source>
</evidence>
<dbReference type="AlphaFoldDB" id="A0A0G1DE04"/>
<keyword evidence="3 4" id="KW-0067">ATP-binding</keyword>
<dbReference type="Gene3D" id="3.30.470.20">
    <property type="entry name" value="ATP-grasp fold, B domain"/>
    <property type="match status" value="1"/>
</dbReference>
<proteinExistence type="predicted"/>
<dbReference type="InterPro" id="IPR011761">
    <property type="entry name" value="ATP-grasp"/>
</dbReference>
<sequence>MKKNFLLIEHGGLRKKFTLEKLQEKGLNIFLATTDLPLWLKGLIPKINVIKTDTYHSTKLLSDVITFSEARNIKFDALGTFYEHTVTQAADLASALKLIGLNPGAARRSSSNKLLMRRTCRDNSIPTPKLTVISNYDKKQLLQAVKKIGTPCVIKPIFGAESYGTIKIEDGFNIDDILDEIKLTTAQDQKETFKNFTGNFLVEEYLPGKVVSVDGIVQNLKIFIAGMVEFIMGPEPRFAQEANFIPPTGLSGKEINDCILMAKRIIKALEFDNCGFHCELRLTPNGPVLLEIAARLPGGPLQPGYLNAYGIDLTSLLIDVWLGKKIKVDRSKKLYIMQKAFFPRKSGKLTQLRGINSLKKDPGVWEFAKIAKIGDEIKEHGTPLYYYAIKDLSKRSLLEKSKKIEENIQFLIE</sequence>
<organism evidence="6 7">
    <name type="scientific">Candidatus Daviesbacteria bacterium GW2011_GWA2_42_7</name>
    <dbReference type="NCBI Taxonomy" id="1618425"/>
    <lineage>
        <taxon>Bacteria</taxon>
        <taxon>Candidatus Daviesiibacteriota</taxon>
    </lineage>
</organism>
<keyword evidence="2 4" id="KW-0547">Nucleotide-binding</keyword>
<gene>
    <name evidence="6" type="ORF">UV41_C0065G0003</name>
</gene>
<dbReference type="InterPro" id="IPR052032">
    <property type="entry name" value="ATP-dep_AA_Ligase"/>
</dbReference>
<evidence type="ECO:0000256" key="1">
    <source>
        <dbReference type="ARBA" id="ARBA00022598"/>
    </source>
</evidence>
<reference evidence="6 7" key="1">
    <citation type="journal article" date="2015" name="Nature">
        <title>rRNA introns, odd ribosomes, and small enigmatic genomes across a large radiation of phyla.</title>
        <authorList>
            <person name="Brown C.T."/>
            <person name="Hug L.A."/>
            <person name="Thomas B.C."/>
            <person name="Sharon I."/>
            <person name="Castelle C.J."/>
            <person name="Singh A."/>
            <person name="Wilkins M.J."/>
            <person name="Williams K.H."/>
            <person name="Banfield J.F."/>
        </authorList>
    </citation>
    <scope>NUCLEOTIDE SEQUENCE [LARGE SCALE GENOMIC DNA]</scope>
</reference>
<evidence type="ECO:0000259" key="5">
    <source>
        <dbReference type="PROSITE" id="PS50975"/>
    </source>
</evidence>
<keyword evidence="1" id="KW-0436">Ligase</keyword>
<name>A0A0G1DE04_9BACT</name>
<comment type="caution">
    <text evidence="6">The sequence shown here is derived from an EMBL/GenBank/DDBJ whole genome shotgun (WGS) entry which is preliminary data.</text>
</comment>
<dbReference type="EMBL" id="LCEJ01000065">
    <property type="protein sequence ID" value="KKS69071.1"/>
    <property type="molecule type" value="Genomic_DNA"/>
</dbReference>
<evidence type="ECO:0000256" key="3">
    <source>
        <dbReference type="ARBA" id="ARBA00022840"/>
    </source>
</evidence>
<feature type="domain" description="ATP-grasp" evidence="5">
    <location>
        <begin position="117"/>
        <end position="322"/>
    </location>
</feature>
<accession>A0A0G1DE04</accession>
<dbReference type="PROSITE" id="PS50975">
    <property type="entry name" value="ATP_GRASP"/>
    <property type="match status" value="1"/>
</dbReference>
<dbReference type="SUPFAM" id="SSF56059">
    <property type="entry name" value="Glutathione synthetase ATP-binding domain-like"/>
    <property type="match status" value="1"/>
</dbReference>
<dbReference type="GO" id="GO:0005524">
    <property type="term" value="F:ATP binding"/>
    <property type="evidence" value="ECO:0007669"/>
    <property type="project" value="UniProtKB-UniRule"/>
</dbReference>
<dbReference type="Gene3D" id="3.40.50.20">
    <property type="match status" value="1"/>
</dbReference>
<dbReference type="GO" id="GO:0046872">
    <property type="term" value="F:metal ion binding"/>
    <property type="evidence" value="ECO:0007669"/>
    <property type="project" value="InterPro"/>
</dbReference>
<dbReference type="GO" id="GO:0016874">
    <property type="term" value="F:ligase activity"/>
    <property type="evidence" value="ECO:0007669"/>
    <property type="project" value="UniProtKB-KW"/>
</dbReference>
<dbReference type="Pfam" id="PF13535">
    <property type="entry name" value="ATP-grasp_4"/>
    <property type="match status" value="1"/>
</dbReference>
<dbReference type="PANTHER" id="PTHR43585">
    <property type="entry name" value="FUMIPYRROLE BIOSYNTHESIS PROTEIN C"/>
    <property type="match status" value="1"/>
</dbReference>